<dbReference type="Proteomes" id="UP001611383">
    <property type="component" value="Chromosome"/>
</dbReference>
<evidence type="ECO:0000313" key="2">
    <source>
        <dbReference type="EMBL" id="WNG50678.1"/>
    </source>
</evidence>
<feature type="transmembrane region" description="Helical" evidence="1">
    <location>
        <begin position="125"/>
        <end position="150"/>
    </location>
</feature>
<dbReference type="EMBL" id="CP043494">
    <property type="protein sequence ID" value="WNG50678.1"/>
    <property type="molecule type" value="Genomic_DNA"/>
</dbReference>
<feature type="transmembrane region" description="Helical" evidence="1">
    <location>
        <begin position="260"/>
        <end position="288"/>
    </location>
</feature>
<name>A0ABY9X5K1_9BACT</name>
<evidence type="ECO:0000256" key="1">
    <source>
        <dbReference type="SAM" id="Phobius"/>
    </source>
</evidence>
<keyword evidence="1" id="KW-0472">Membrane</keyword>
<protein>
    <submittedName>
        <fullName evidence="2">YIP1 family protein</fullName>
    </submittedName>
</protein>
<keyword evidence="1" id="KW-0812">Transmembrane</keyword>
<accession>A0ABY9X5K1</accession>
<evidence type="ECO:0000313" key="3">
    <source>
        <dbReference type="Proteomes" id="UP001611383"/>
    </source>
</evidence>
<feature type="transmembrane region" description="Helical" evidence="1">
    <location>
        <begin position="170"/>
        <end position="202"/>
    </location>
</feature>
<sequence>MSIPCPRCQTPFTPGATSCPGCGSSLLLEAVPGGTEPTCAVHPTLRSLATCERCGAFACARCLRSGARGEAVCEACLAREPNLPVPWDEREELGTFKAFWKTCVNVLLRPEFFSRARAEGSASSSLLFVLLCSLPPCFVTGLTYLGMFSFMPAMFPIPRAEDQPNVPFEWIGVAAFVASILLGPVMAVATTVLGAGLDHLVLRMGNVTRGFQVTLRAHALSQAPWVLGVVPFIGTQVAPFWALVARVFAYRGLHRTTWGVAVAGALLGPGLLCCLCGGSYIAAVMFFVSQFGGN</sequence>
<keyword evidence="1" id="KW-1133">Transmembrane helix</keyword>
<reference evidence="2 3" key="1">
    <citation type="submission" date="2019-08" db="EMBL/GenBank/DDBJ databases">
        <title>Archangium and Cystobacter genomes.</title>
        <authorList>
            <person name="Chen I.-C.K."/>
            <person name="Wielgoss S."/>
        </authorList>
    </citation>
    <scope>NUCLEOTIDE SEQUENCE [LARGE SCALE GENOMIC DNA]</scope>
    <source>
        <strain evidence="2 3">Cbm 6</strain>
    </source>
</reference>
<proteinExistence type="predicted"/>
<organism evidence="2 3">
    <name type="scientific">Archangium minus</name>
    <dbReference type="NCBI Taxonomy" id="83450"/>
    <lineage>
        <taxon>Bacteria</taxon>
        <taxon>Pseudomonadati</taxon>
        <taxon>Myxococcota</taxon>
        <taxon>Myxococcia</taxon>
        <taxon>Myxococcales</taxon>
        <taxon>Cystobacterineae</taxon>
        <taxon>Archangiaceae</taxon>
        <taxon>Archangium</taxon>
    </lineage>
</organism>
<dbReference type="RefSeq" id="WP_395810057.1">
    <property type="nucleotide sequence ID" value="NZ_CP043494.1"/>
</dbReference>
<keyword evidence="3" id="KW-1185">Reference proteome</keyword>
<gene>
    <name evidence="2" type="ORF">F0U60_46065</name>
</gene>
<dbReference type="PROSITE" id="PS51257">
    <property type="entry name" value="PROKAR_LIPOPROTEIN"/>
    <property type="match status" value="1"/>
</dbReference>
<feature type="transmembrane region" description="Helical" evidence="1">
    <location>
        <begin position="223"/>
        <end position="248"/>
    </location>
</feature>